<dbReference type="EMBL" id="JBHTEY010000004">
    <property type="protein sequence ID" value="MFC7613597.1"/>
    <property type="molecule type" value="Genomic_DNA"/>
</dbReference>
<proteinExistence type="predicted"/>
<sequence length="62" mass="6672">MLTDAEVTRVDADGTTAEVVYRHGDTEHVVGARHVLAGVAPRCWTACAAVNRQPRPSARSSR</sequence>
<evidence type="ECO:0000313" key="2">
    <source>
        <dbReference type="Proteomes" id="UP001596512"/>
    </source>
</evidence>
<protein>
    <submittedName>
        <fullName evidence="1">Uncharacterized protein</fullName>
    </submittedName>
</protein>
<keyword evidence="2" id="KW-1185">Reference proteome</keyword>
<dbReference type="Proteomes" id="UP001596512">
    <property type="component" value="Unassembled WGS sequence"/>
</dbReference>
<name>A0ABW2TIM0_9PSEU</name>
<reference evidence="2" key="1">
    <citation type="journal article" date="2019" name="Int. J. Syst. Evol. Microbiol.">
        <title>The Global Catalogue of Microorganisms (GCM) 10K type strain sequencing project: providing services to taxonomists for standard genome sequencing and annotation.</title>
        <authorList>
            <consortium name="The Broad Institute Genomics Platform"/>
            <consortium name="The Broad Institute Genome Sequencing Center for Infectious Disease"/>
            <person name="Wu L."/>
            <person name="Ma J."/>
        </authorList>
    </citation>
    <scope>NUCLEOTIDE SEQUENCE [LARGE SCALE GENOMIC DNA]</scope>
    <source>
        <strain evidence="2">JCM 17695</strain>
    </source>
</reference>
<evidence type="ECO:0000313" key="1">
    <source>
        <dbReference type="EMBL" id="MFC7613597.1"/>
    </source>
</evidence>
<accession>A0ABW2TIM0</accession>
<gene>
    <name evidence="1" type="ORF">ACFQV2_08265</name>
</gene>
<organism evidence="1 2">
    <name type="scientific">Actinokineospora soli</name>
    <dbReference type="NCBI Taxonomy" id="1048753"/>
    <lineage>
        <taxon>Bacteria</taxon>
        <taxon>Bacillati</taxon>
        <taxon>Actinomycetota</taxon>
        <taxon>Actinomycetes</taxon>
        <taxon>Pseudonocardiales</taxon>
        <taxon>Pseudonocardiaceae</taxon>
        <taxon>Actinokineospora</taxon>
    </lineage>
</organism>
<comment type="caution">
    <text evidence="1">The sequence shown here is derived from an EMBL/GenBank/DDBJ whole genome shotgun (WGS) entry which is preliminary data.</text>
</comment>